<reference evidence="8" key="1">
    <citation type="submission" date="2021-11" db="EMBL/GenBank/DDBJ databases">
        <title>Purpureocillium_takamizusanense_genome.</title>
        <authorList>
            <person name="Nguyen N.-H."/>
        </authorList>
    </citation>
    <scope>NUCLEOTIDE SEQUENCE</scope>
    <source>
        <strain evidence="8">PT3</strain>
    </source>
</reference>
<organism evidence="8 9">
    <name type="scientific">Purpureocillium takamizusanense</name>
    <dbReference type="NCBI Taxonomy" id="2060973"/>
    <lineage>
        <taxon>Eukaryota</taxon>
        <taxon>Fungi</taxon>
        <taxon>Dikarya</taxon>
        <taxon>Ascomycota</taxon>
        <taxon>Pezizomycotina</taxon>
        <taxon>Sordariomycetes</taxon>
        <taxon>Hypocreomycetidae</taxon>
        <taxon>Hypocreales</taxon>
        <taxon>Ophiocordycipitaceae</taxon>
        <taxon>Purpureocillium</taxon>
    </lineage>
</organism>
<name>A0A9Q8QCC4_9HYPO</name>
<feature type="compositionally biased region" description="Polar residues" evidence="6">
    <location>
        <begin position="297"/>
        <end position="309"/>
    </location>
</feature>
<dbReference type="Pfam" id="PF02902">
    <property type="entry name" value="Peptidase_C48"/>
    <property type="match status" value="1"/>
</dbReference>
<dbReference type="KEGG" id="ptkz:JDV02_002682"/>
<protein>
    <submittedName>
        <fullName evidence="8">Ulp1 peptidase</fullName>
        <ecNumber evidence="8">3.4.22.68</ecNumber>
    </submittedName>
</protein>
<dbReference type="InterPro" id="IPR038765">
    <property type="entry name" value="Papain-like_cys_pep_sf"/>
</dbReference>
<dbReference type="AlphaFoldDB" id="A0A9Q8QCC4"/>
<sequence>MTGLRDAVTRAGDRVAGLARNTSNNVARIRRRATGALHTARRSLDFSNKRLRIEAPDATIPRWQPSEEALKTMVLDKEEFAKTLFRIGTVVEQSDAVSMNRRLRFLRPSLLCLNGESQSLSPDQQPDLVGPFLVQLLNCISVCNGIYSVNEFFKLRRNHQSLQETAIDYGMTAEGIQKIELARAFMAAPALPATCNEVLQLIGVHLSQLLPKDEFDTILLDLRAVLAHLPMPSFVVSKRYHKQMRVFFPAPRRSISDWDWPIPGSFPRDELESHEQDVAAPQPAPPSETSVAPIASPQPQIRRSDMSGTNRMRADLLEAKISDMSESEFRAAFYHESEQHRLIKQKYVRKFQPKEPSQDAKPLGSILKNRERLPKQKTPKRLRMTRAPKIVRFKEGTLSPQKRSHTGLDVPRRPGCKRKNGGRVHPITPMHRPDTRPNIFVRNVAVSDGDVEEREVETPARLRYSRRVLADKAEQKAEADARIKALMDLPAPAGLANSETVSIVVERLKTEEARKAAEKAQREEEERKEARRLAREAAEAKRQAEAEIKRVEEEKWKAEEKRRREEFIRNIDQHRQLRAPKTPFITAPGAQFMAKANNILTGTNTSGIFVTTPEGGTLRKHDFVSVIPSTNWLNDEIINGSIVFLDRSINEAAGIKDFKQQTRKCLALNSFFFKSLLANGNKDVLRKLKRHGVDKHNFLDLETILMPVCSGNHWTLIVIRPMMRTIAHMDSLNPAGNQHYVDVAMNFVRFVLEDNYEESLWKTVRHDAPRQTNGYDCGVFTITNAICLALGLSPIDSYSATDMETQRKRIACILLNRGFHGDFSVGEY</sequence>
<dbReference type="InterPro" id="IPR003653">
    <property type="entry name" value="Peptidase_C48_C"/>
</dbReference>
<dbReference type="RefSeq" id="XP_047839703.1">
    <property type="nucleotide sequence ID" value="XM_047983731.1"/>
</dbReference>
<accession>A0A9Q8QCC4</accession>
<keyword evidence="9" id="KW-1185">Reference proteome</keyword>
<dbReference type="Gene3D" id="3.40.395.10">
    <property type="entry name" value="Adenoviral Proteinase, Chain A"/>
    <property type="match status" value="1"/>
</dbReference>
<keyword evidence="3 8" id="KW-0378">Hydrolase</keyword>
<gene>
    <name evidence="8" type="ORF">JDV02_002682</name>
</gene>
<proteinExistence type="inferred from homology"/>
<dbReference type="Proteomes" id="UP000829364">
    <property type="component" value="Chromosome 2"/>
</dbReference>
<dbReference type="GO" id="GO:0005634">
    <property type="term" value="C:nucleus"/>
    <property type="evidence" value="ECO:0007669"/>
    <property type="project" value="TreeGrafter"/>
</dbReference>
<evidence type="ECO:0000256" key="1">
    <source>
        <dbReference type="ARBA" id="ARBA00005234"/>
    </source>
</evidence>
<evidence type="ECO:0000256" key="5">
    <source>
        <dbReference type="SAM" id="Coils"/>
    </source>
</evidence>
<dbReference type="GeneID" id="72064642"/>
<dbReference type="GO" id="GO:0016926">
    <property type="term" value="P:protein desumoylation"/>
    <property type="evidence" value="ECO:0007669"/>
    <property type="project" value="TreeGrafter"/>
</dbReference>
<comment type="similarity">
    <text evidence="1">Belongs to the peptidase C48 family.</text>
</comment>
<evidence type="ECO:0000256" key="4">
    <source>
        <dbReference type="ARBA" id="ARBA00022807"/>
    </source>
</evidence>
<evidence type="ECO:0000256" key="3">
    <source>
        <dbReference type="ARBA" id="ARBA00022801"/>
    </source>
</evidence>
<feature type="coiled-coil region" evidence="5">
    <location>
        <begin position="469"/>
        <end position="577"/>
    </location>
</feature>
<evidence type="ECO:0000313" key="9">
    <source>
        <dbReference type="Proteomes" id="UP000829364"/>
    </source>
</evidence>
<evidence type="ECO:0000256" key="6">
    <source>
        <dbReference type="SAM" id="MobiDB-lite"/>
    </source>
</evidence>
<evidence type="ECO:0000259" key="7">
    <source>
        <dbReference type="PROSITE" id="PS50600"/>
    </source>
</evidence>
<evidence type="ECO:0000256" key="2">
    <source>
        <dbReference type="ARBA" id="ARBA00022670"/>
    </source>
</evidence>
<dbReference type="EMBL" id="CP086355">
    <property type="protein sequence ID" value="UNI16222.1"/>
    <property type="molecule type" value="Genomic_DNA"/>
</dbReference>
<feature type="region of interest" description="Disordered" evidence="6">
    <location>
        <begin position="269"/>
        <end position="309"/>
    </location>
</feature>
<dbReference type="PROSITE" id="PS50600">
    <property type="entry name" value="ULP_PROTEASE"/>
    <property type="match status" value="1"/>
</dbReference>
<dbReference type="EC" id="3.4.22.68" evidence="8"/>
<dbReference type="OrthoDB" id="1939479at2759"/>
<keyword evidence="4" id="KW-0788">Thiol protease</keyword>
<feature type="domain" description="Ubiquitin-like protease family profile" evidence="7">
    <location>
        <begin position="608"/>
        <end position="788"/>
    </location>
</feature>
<evidence type="ECO:0000313" key="8">
    <source>
        <dbReference type="EMBL" id="UNI16222.1"/>
    </source>
</evidence>
<dbReference type="PANTHER" id="PTHR12606:SF141">
    <property type="entry name" value="GH15225P-RELATED"/>
    <property type="match status" value="1"/>
</dbReference>
<dbReference type="GO" id="GO:0006508">
    <property type="term" value="P:proteolysis"/>
    <property type="evidence" value="ECO:0007669"/>
    <property type="project" value="UniProtKB-KW"/>
</dbReference>
<keyword evidence="2" id="KW-0645">Protease</keyword>
<dbReference type="PANTHER" id="PTHR12606">
    <property type="entry name" value="SENTRIN/SUMO-SPECIFIC PROTEASE"/>
    <property type="match status" value="1"/>
</dbReference>
<dbReference type="SUPFAM" id="SSF54001">
    <property type="entry name" value="Cysteine proteinases"/>
    <property type="match status" value="1"/>
</dbReference>
<dbReference type="GO" id="GO:0016929">
    <property type="term" value="F:deSUMOylase activity"/>
    <property type="evidence" value="ECO:0007669"/>
    <property type="project" value="TreeGrafter"/>
</dbReference>
<keyword evidence="5" id="KW-0175">Coiled coil</keyword>
<feature type="region of interest" description="Disordered" evidence="6">
    <location>
        <begin position="398"/>
        <end position="435"/>
    </location>
</feature>